<dbReference type="EMBL" id="VAFM01000001">
    <property type="protein sequence ID" value="TKW61889.1"/>
    <property type="molecule type" value="Genomic_DNA"/>
</dbReference>
<evidence type="ECO:0008006" key="4">
    <source>
        <dbReference type="Google" id="ProtNLM"/>
    </source>
</evidence>
<reference evidence="2 3" key="1">
    <citation type="journal article" date="2017" name="Nat. Commun.">
        <title>In situ click chemistry generation of cyclooxygenase-2 inhibitors.</title>
        <authorList>
            <person name="Bhardwaj A."/>
            <person name="Kaur J."/>
            <person name="Wuest M."/>
            <person name="Wuest F."/>
        </authorList>
    </citation>
    <scope>NUCLEOTIDE SEQUENCE [LARGE SCALE GENOMIC DNA]</scope>
    <source>
        <strain evidence="2">S2_018_000_R2_106</strain>
    </source>
</reference>
<keyword evidence="1" id="KW-0732">Signal</keyword>
<organism evidence="2 3">
    <name type="scientific">Blastochloris viridis</name>
    <name type="common">Rhodopseudomonas viridis</name>
    <dbReference type="NCBI Taxonomy" id="1079"/>
    <lineage>
        <taxon>Bacteria</taxon>
        <taxon>Pseudomonadati</taxon>
        <taxon>Pseudomonadota</taxon>
        <taxon>Alphaproteobacteria</taxon>
        <taxon>Hyphomicrobiales</taxon>
        <taxon>Blastochloridaceae</taxon>
        <taxon>Blastochloris</taxon>
    </lineage>
</organism>
<accession>A0A6N4RF33</accession>
<dbReference type="AlphaFoldDB" id="A0A6N4RF33"/>
<name>A0A6N4RF33_BLAVI</name>
<comment type="caution">
    <text evidence="2">The sequence shown here is derived from an EMBL/GenBank/DDBJ whole genome shotgun (WGS) entry which is preliminary data.</text>
</comment>
<proteinExistence type="predicted"/>
<feature type="chain" id="PRO_5027002028" description="DUF2059 domain-containing protein" evidence="1">
    <location>
        <begin position="20"/>
        <end position="155"/>
    </location>
</feature>
<protein>
    <recommendedName>
        <fullName evidence="4">DUF2059 domain-containing protein</fullName>
    </recommendedName>
</protein>
<sequence>MKYLFILLAAIGFIPLVNAQGFNLGSALQAAQQMTAGQQAGATGTGMAGTGALGQQAQTAMMQQAMQMMAQNPQLLTQVAGSLSPQQQASLLQQTMGVANKNFTPQEQASLNAFAATPEGQSIMAKLPGVIQQLAPMVLQMYAGQMGTMAPAAGK</sequence>
<dbReference type="Proteomes" id="UP000320948">
    <property type="component" value="Unassembled WGS sequence"/>
</dbReference>
<evidence type="ECO:0000313" key="3">
    <source>
        <dbReference type="Proteomes" id="UP000320948"/>
    </source>
</evidence>
<feature type="signal peptide" evidence="1">
    <location>
        <begin position="1"/>
        <end position="19"/>
    </location>
</feature>
<gene>
    <name evidence="2" type="ORF">DI628_04520</name>
</gene>
<evidence type="ECO:0000313" key="2">
    <source>
        <dbReference type="EMBL" id="TKW61889.1"/>
    </source>
</evidence>
<evidence type="ECO:0000256" key="1">
    <source>
        <dbReference type="SAM" id="SignalP"/>
    </source>
</evidence>